<proteinExistence type="predicted"/>
<evidence type="ECO:0000313" key="3">
    <source>
        <dbReference type="Proteomes" id="UP000371423"/>
    </source>
</evidence>
<protein>
    <submittedName>
        <fullName evidence="2">Uncharacterized protein</fullName>
    </submittedName>
</protein>
<evidence type="ECO:0000313" key="2">
    <source>
        <dbReference type="EMBL" id="MQS97430.1"/>
    </source>
</evidence>
<dbReference type="OrthoDB" id="2323851at2"/>
<dbReference type="EMBL" id="VDFO01000018">
    <property type="protein sequence ID" value="MQS97430.1"/>
    <property type="molecule type" value="Genomic_DNA"/>
</dbReference>
<name>A0A5P0ZWQ1_9LACO</name>
<sequence length="293" mass="33867">MADTRKLEDIIPEFLESSECKQLHDYSREMIVRGIKMISAVTDNSDFGDYTKWDEEFIVSLIMSMVDELDEGDVKSFRMVTTIYDIIKAVLNYLAANKKISVSSKKLKQLLNVLEVKIGLNGKFPEAQMAKPDHNNPNLPRWSQHIADNIASYADKWVETYVQSPEWKKRPEGVTADFLDLIMSALTEFGYNIYRKTPKSWTRKAVTEIMQMEFVENLDLAEDDYKKIVPALSGLFDFVAQKGWLKEKKAESYKRFLIAGEPKMLAEAEKEFELRKKDNNVISLDEARKKKHS</sequence>
<dbReference type="Proteomes" id="UP000414364">
    <property type="component" value="Unassembled WGS sequence"/>
</dbReference>
<dbReference type="AlphaFoldDB" id="A0A5P0ZWQ1"/>
<keyword evidence="3" id="KW-1185">Reference proteome</keyword>
<dbReference type="RefSeq" id="WP_153385596.1">
    <property type="nucleotide sequence ID" value="NZ_VDFO01000018.1"/>
</dbReference>
<dbReference type="Proteomes" id="UP000371423">
    <property type="component" value="Unassembled WGS sequence"/>
</dbReference>
<organism evidence="2 3">
    <name type="scientific">Companilactobacillus halodurans</name>
    <dbReference type="NCBI Taxonomy" id="2584183"/>
    <lineage>
        <taxon>Bacteria</taxon>
        <taxon>Bacillati</taxon>
        <taxon>Bacillota</taxon>
        <taxon>Bacilli</taxon>
        <taxon>Lactobacillales</taxon>
        <taxon>Lactobacillaceae</taxon>
        <taxon>Companilactobacillus</taxon>
    </lineage>
</organism>
<evidence type="ECO:0000313" key="4">
    <source>
        <dbReference type="Proteomes" id="UP000414364"/>
    </source>
</evidence>
<evidence type="ECO:0000313" key="1">
    <source>
        <dbReference type="EMBL" id="MQS76202.1"/>
    </source>
</evidence>
<reference evidence="3 4" key="1">
    <citation type="journal article" date="2019" name="Syst. Appl. Microbiol.">
        <title>Polyphasic characterization of two novel Lactobacillus spp. isolated from blown salami packages: Description of Lactobacillus halodurans sp. nov. and Lactobacillus salsicarnum sp. nov.</title>
        <authorList>
            <person name="Schuster J.A."/>
            <person name="Klingl A."/>
            <person name="Vogel R.F."/>
            <person name="Ehrmann M.A."/>
        </authorList>
    </citation>
    <scope>NUCLEOTIDE SEQUENCE [LARGE SCALE GENOMIC DNA]</scope>
    <source>
        <strain evidence="2 3">TMW 1.1920</strain>
        <strain evidence="1 4">TMW 1.2172</strain>
    </source>
</reference>
<accession>A0A5P0ZWQ1</accession>
<gene>
    <name evidence="2" type="ORF">FHL05_05945</name>
    <name evidence="1" type="ORF">FHL06_07360</name>
</gene>
<comment type="caution">
    <text evidence="2">The sequence shown here is derived from an EMBL/GenBank/DDBJ whole genome shotgun (WGS) entry which is preliminary data.</text>
</comment>
<dbReference type="EMBL" id="VDFP01000013">
    <property type="protein sequence ID" value="MQS76202.1"/>
    <property type="molecule type" value="Genomic_DNA"/>
</dbReference>